<gene>
    <name evidence="3" type="ORF">HDG41_001449</name>
</gene>
<proteinExistence type="predicted"/>
<evidence type="ECO:0000256" key="1">
    <source>
        <dbReference type="ARBA" id="ARBA00023002"/>
    </source>
</evidence>
<organism evidence="3 4">
    <name type="scientific">Paraburkholderia youngii</name>
    <dbReference type="NCBI Taxonomy" id="2782701"/>
    <lineage>
        <taxon>Bacteria</taxon>
        <taxon>Pseudomonadati</taxon>
        <taxon>Pseudomonadota</taxon>
        <taxon>Betaproteobacteria</taxon>
        <taxon>Burkholderiales</taxon>
        <taxon>Burkholderiaceae</taxon>
        <taxon>Paraburkholderia</taxon>
    </lineage>
</organism>
<dbReference type="GO" id="GO:0050660">
    <property type="term" value="F:flavin adenine dinucleotide binding"/>
    <property type="evidence" value="ECO:0007669"/>
    <property type="project" value="TreeGrafter"/>
</dbReference>
<dbReference type="AlphaFoldDB" id="A0A7W8L2Y3"/>
<dbReference type="Pfam" id="PF13738">
    <property type="entry name" value="Pyr_redox_3"/>
    <property type="match status" value="1"/>
</dbReference>
<dbReference type="GO" id="GO:0004497">
    <property type="term" value="F:monooxygenase activity"/>
    <property type="evidence" value="ECO:0007669"/>
    <property type="project" value="TreeGrafter"/>
</dbReference>
<name>A0A7W8L2Y3_9BURK</name>
<dbReference type="Gene3D" id="3.50.50.60">
    <property type="entry name" value="FAD/NAD(P)-binding domain"/>
    <property type="match status" value="1"/>
</dbReference>
<dbReference type="InterPro" id="IPR036188">
    <property type="entry name" value="FAD/NAD-bd_sf"/>
</dbReference>
<dbReference type="InterPro" id="IPR050982">
    <property type="entry name" value="Auxin_biosynth/cation_transpt"/>
</dbReference>
<comment type="caution">
    <text evidence="3">The sequence shown here is derived from an EMBL/GenBank/DDBJ whole genome shotgun (WGS) entry which is preliminary data.</text>
</comment>
<protein>
    <submittedName>
        <fullName evidence="3">Putative flavoprotein involved in K+ transport</fullName>
    </submittedName>
</protein>
<dbReference type="PANTHER" id="PTHR43539">
    <property type="entry name" value="FLAVIN-BINDING MONOOXYGENASE-LIKE PROTEIN (AFU_ORTHOLOGUE AFUA_4G09220)"/>
    <property type="match status" value="1"/>
</dbReference>
<evidence type="ECO:0000313" key="3">
    <source>
        <dbReference type="EMBL" id="MBB5399410.1"/>
    </source>
</evidence>
<evidence type="ECO:0000313" key="4">
    <source>
        <dbReference type="Proteomes" id="UP000592820"/>
    </source>
</evidence>
<dbReference type="RefSeq" id="WP_260332044.1">
    <property type="nucleotide sequence ID" value="NZ_JACHDE010000002.1"/>
</dbReference>
<dbReference type="EMBL" id="JACHDE010000002">
    <property type="protein sequence ID" value="MBB5399410.1"/>
    <property type="molecule type" value="Genomic_DNA"/>
</dbReference>
<dbReference type="InterPro" id="IPR032710">
    <property type="entry name" value="NTF2-like_dom_sf"/>
</dbReference>
<keyword evidence="1" id="KW-0560">Oxidoreductase</keyword>
<accession>A0A7W8L2Y3</accession>
<dbReference type="PANTHER" id="PTHR43539:SF68">
    <property type="entry name" value="FLAVIN-BINDING MONOOXYGENASE-LIKE PROTEIN (AFU_ORTHOLOGUE AFUA_4G09220)"/>
    <property type="match status" value="1"/>
</dbReference>
<dbReference type="Proteomes" id="UP000592820">
    <property type="component" value="Unassembled WGS sequence"/>
</dbReference>
<reference evidence="3 4" key="1">
    <citation type="submission" date="2020-08" db="EMBL/GenBank/DDBJ databases">
        <title>Genomic Encyclopedia of Type Strains, Phase IV (KMG-V): Genome sequencing to study the core and pangenomes of soil and plant-associated prokaryotes.</title>
        <authorList>
            <person name="Whitman W."/>
        </authorList>
    </citation>
    <scope>NUCLEOTIDE SEQUENCE [LARGE SCALE GENOMIC DNA]</scope>
    <source>
        <strain evidence="3 4">JPY162</strain>
    </source>
</reference>
<evidence type="ECO:0000256" key="2">
    <source>
        <dbReference type="SAM" id="MobiDB-lite"/>
    </source>
</evidence>
<sequence length="660" mass="72969">MFPYIKGHRANQQYGVSPTYYDWSIAMAESSYGVKESSVQSMPDIERVQHWLSSFDEALRGLDASALEALFIEDAHWRDLLAFTWTITPSDGRKAVVDRLLSEQPRVQAHGFRIAEGRTGPRRLTRAGVEVVEAIMHFETAVGRGQGVLRMPTANPGRAWVISTSLRELKGFEEPIGPNRPDGSQQRTFGGEPWGERRAKDQLYVDREPAVLIVGGGHNGIELAARLRLLNVDALVVERLPKVGDVWRRRYSALALHNGIELNHLPYLQYPSSWPRYLPKDMLGDWIESYARTMECNVWTNTTFVEGRFDEKRGVWNARVRLGDGTERILHPRHLVFANGVVGEPNVPDVPGLRDFKGELIHSHHFDSGAKWDGKKVMVLGVGNTAHDIAQDLHAHGAKVKMIQRGSLTVFSVKSASINHSIYYNEGLPLDDCDLIVSCNTFEVLLRGYKIATQRMLENDKELLDGLQAKGFKLDIGAEGGGHQMKVRASHGGYYLNVGCSDLIVNGEIGLLQYSDIERFVPDGALMKDGRIEPADLVVTATGYQSPHAVVQQLLGNEIAQKLGPVWGMDEGGEMCNMYKPTPQKGLWFTGGGFAQARIWTHYIALQIKAREAGIVTDEQLPEPPKLHPMTGRAIPYGQQSPAATTALASSGAAAGTDGL</sequence>
<feature type="region of interest" description="Disordered" evidence="2">
    <location>
        <begin position="173"/>
        <end position="193"/>
    </location>
</feature>
<dbReference type="SUPFAM" id="SSF51905">
    <property type="entry name" value="FAD/NAD(P)-binding domain"/>
    <property type="match status" value="2"/>
</dbReference>
<dbReference type="SUPFAM" id="SSF54427">
    <property type="entry name" value="NTF2-like"/>
    <property type="match status" value="1"/>
</dbReference>